<evidence type="ECO:0000256" key="5">
    <source>
        <dbReference type="ARBA" id="ARBA00023136"/>
    </source>
</evidence>
<comment type="caution">
    <text evidence="7">The sequence shown here is derived from an EMBL/GenBank/DDBJ whole genome shotgun (WGS) entry which is preliminary data.</text>
</comment>
<organism evidence="7 8">
    <name type="scientific">Comamonas denitrificans</name>
    <dbReference type="NCBI Taxonomy" id="117506"/>
    <lineage>
        <taxon>Bacteria</taxon>
        <taxon>Pseudomonadati</taxon>
        <taxon>Pseudomonadota</taxon>
        <taxon>Betaproteobacteria</taxon>
        <taxon>Burkholderiales</taxon>
        <taxon>Comamonadaceae</taxon>
        <taxon>Comamonas</taxon>
    </lineage>
</organism>
<dbReference type="GO" id="GO:0033228">
    <property type="term" value="P:cysteine export across plasma membrane"/>
    <property type="evidence" value="ECO:0007669"/>
    <property type="project" value="TreeGrafter"/>
</dbReference>
<dbReference type="GO" id="GO:0015171">
    <property type="term" value="F:amino acid transmembrane transporter activity"/>
    <property type="evidence" value="ECO:0007669"/>
    <property type="project" value="TreeGrafter"/>
</dbReference>
<proteinExistence type="predicted"/>
<reference evidence="7" key="1">
    <citation type="submission" date="2021-03" db="EMBL/GenBank/DDBJ databases">
        <title>Comamonas denitrificans.</title>
        <authorList>
            <person name="Finster K."/>
        </authorList>
    </citation>
    <scope>NUCLEOTIDE SEQUENCE</scope>
    <source>
        <strain evidence="7">MM2021_4</strain>
    </source>
</reference>
<keyword evidence="5 6" id="KW-0472">Membrane</keyword>
<dbReference type="PANTHER" id="PTHR30086">
    <property type="entry name" value="ARGININE EXPORTER PROTEIN ARGO"/>
    <property type="match status" value="1"/>
</dbReference>
<evidence type="ECO:0000256" key="2">
    <source>
        <dbReference type="ARBA" id="ARBA00022475"/>
    </source>
</evidence>
<evidence type="ECO:0000313" key="8">
    <source>
        <dbReference type="Proteomes" id="UP000664731"/>
    </source>
</evidence>
<dbReference type="InterPro" id="IPR001123">
    <property type="entry name" value="LeuE-type"/>
</dbReference>
<feature type="transmembrane region" description="Helical" evidence="6">
    <location>
        <begin position="42"/>
        <end position="65"/>
    </location>
</feature>
<keyword evidence="4 6" id="KW-1133">Transmembrane helix</keyword>
<evidence type="ECO:0000256" key="4">
    <source>
        <dbReference type="ARBA" id="ARBA00022989"/>
    </source>
</evidence>
<accession>A0A939KE77</accession>
<evidence type="ECO:0000256" key="3">
    <source>
        <dbReference type="ARBA" id="ARBA00022692"/>
    </source>
</evidence>
<feature type="transmembrane region" description="Helical" evidence="6">
    <location>
        <begin position="112"/>
        <end position="133"/>
    </location>
</feature>
<dbReference type="PANTHER" id="PTHR30086:SF20">
    <property type="entry name" value="ARGININE EXPORTER PROTEIN ARGO-RELATED"/>
    <property type="match status" value="1"/>
</dbReference>
<dbReference type="AlphaFoldDB" id="A0A939KE77"/>
<keyword evidence="8" id="KW-1185">Reference proteome</keyword>
<evidence type="ECO:0000256" key="6">
    <source>
        <dbReference type="SAM" id="Phobius"/>
    </source>
</evidence>
<feature type="transmembrane region" description="Helical" evidence="6">
    <location>
        <begin position="180"/>
        <end position="197"/>
    </location>
</feature>
<evidence type="ECO:0000313" key="7">
    <source>
        <dbReference type="EMBL" id="MBO1250114.1"/>
    </source>
</evidence>
<evidence type="ECO:0000256" key="1">
    <source>
        <dbReference type="ARBA" id="ARBA00004651"/>
    </source>
</evidence>
<feature type="transmembrane region" description="Helical" evidence="6">
    <location>
        <begin position="71"/>
        <end position="91"/>
    </location>
</feature>
<dbReference type="GO" id="GO:0005886">
    <property type="term" value="C:plasma membrane"/>
    <property type="evidence" value="ECO:0007669"/>
    <property type="project" value="UniProtKB-SubCell"/>
</dbReference>
<comment type="subcellular location">
    <subcellularLocation>
        <location evidence="1">Cell membrane</location>
        <topology evidence="1">Multi-pass membrane protein</topology>
    </subcellularLocation>
</comment>
<keyword evidence="3 6" id="KW-0812">Transmembrane</keyword>
<sequence>MLWTEFTALLLLATAMSFTPGPNTALATAMAANAGLRHSLRFVLAVPVGWCLLLLLCSVGVGALVAQVPALRWGIQLGGCSYLLWLAWRLAGTRQLAQARADRLQVGFGQGVLLQFVNIKAWFLALTIIAGWVAGQPNMGLRLGIVVPVMVFFAFSSNLTYACLGAVLRHWLAQGQRLLWFNRGMALLLAVTALWMLQGQTPGFVP</sequence>
<protein>
    <submittedName>
        <fullName evidence="7">LysE family translocator</fullName>
    </submittedName>
</protein>
<dbReference type="RefSeq" id="WP_207575553.1">
    <property type="nucleotide sequence ID" value="NZ_JAFNME010000020.1"/>
</dbReference>
<name>A0A939KE77_9BURK</name>
<gene>
    <name evidence="7" type="ORF">J1777_09805</name>
</gene>
<dbReference type="Pfam" id="PF01810">
    <property type="entry name" value="LysE"/>
    <property type="match status" value="1"/>
</dbReference>
<feature type="transmembrane region" description="Helical" evidence="6">
    <location>
        <begin position="145"/>
        <end position="168"/>
    </location>
</feature>
<dbReference type="EMBL" id="JAFNME010000020">
    <property type="protein sequence ID" value="MBO1250114.1"/>
    <property type="molecule type" value="Genomic_DNA"/>
</dbReference>
<dbReference type="Proteomes" id="UP000664731">
    <property type="component" value="Unassembled WGS sequence"/>
</dbReference>
<keyword evidence="2" id="KW-1003">Cell membrane</keyword>
<feature type="transmembrane region" description="Helical" evidence="6">
    <location>
        <begin position="6"/>
        <end position="30"/>
    </location>
</feature>